<dbReference type="InterPro" id="IPR001537">
    <property type="entry name" value="SpoU_MeTrfase"/>
</dbReference>
<dbReference type="GO" id="GO:0005829">
    <property type="term" value="C:cytosol"/>
    <property type="evidence" value="ECO:0007669"/>
    <property type="project" value="TreeGrafter"/>
</dbReference>
<dbReference type="AlphaFoldDB" id="A0A3B1DAB2"/>
<proteinExistence type="inferred from homology"/>
<dbReference type="CDD" id="cd18103">
    <property type="entry name" value="SpoU-like_RlmB"/>
    <property type="match status" value="1"/>
</dbReference>
<dbReference type="GO" id="GO:0006396">
    <property type="term" value="P:RNA processing"/>
    <property type="evidence" value="ECO:0007669"/>
    <property type="project" value="InterPro"/>
</dbReference>
<dbReference type="EC" id="2.1.1.185" evidence="5"/>
<evidence type="ECO:0000256" key="1">
    <source>
        <dbReference type="ARBA" id="ARBA00007228"/>
    </source>
</evidence>
<gene>
    <name evidence="5" type="ORF">MNBD_NITROSPIRAE01-892</name>
</gene>
<dbReference type="InterPro" id="IPR029064">
    <property type="entry name" value="Ribosomal_eL30-like_sf"/>
</dbReference>
<dbReference type="PANTHER" id="PTHR46429">
    <property type="entry name" value="23S RRNA (GUANOSINE-2'-O-)-METHYLTRANSFERASE RLMB"/>
    <property type="match status" value="1"/>
</dbReference>
<evidence type="ECO:0000256" key="2">
    <source>
        <dbReference type="ARBA" id="ARBA00022603"/>
    </source>
</evidence>
<dbReference type="GO" id="GO:0008173">
    <property type="term" value="F:RNA methyltransferase activity"/>
    <property type="evidence" value="ECO:0007669"/>
    <property type="project" value="InterPro"/>
</dbReference>
<sequence length="247" mass="26767">MSKKSSVIYGVNPIKESLLADHPMSKLYLLQNRRDQTIDVVRKLALQREVRILPASREKLDQMAQTTKHQGMVAFLRATPVHTLQSILENAQGKTPFLFLLDGVEDPRNLGAIIRTVDAAGGDGVIIPARRATGLTATVAKTSAGALAHLPVVQVGNLSPVIDHLKKEGYWVVGLDVVGQTSYSDYDFTGPVAIVLGGEGKGIRKKVLERCDAVLSLPMRGQVQSLNVAVAVGIVAYEVIRQRSLKE</sequence>
<dbReference type="GO" id="GO:0032259">
    <property type="term" value="P:methylation"/>
    <property type="evidence" value="ECO:0007669"/>
    <property type="project" value="UniProtKB-KW"/>
</dbReference>
<reference evidence="5" key="1">
    <citation type="submission" date="2018-06" db="EMBL/GenBank/DDBJ databases">
        <authorList>
            <person name="Zhirakovskaya E."/>
        </authorList>
    </citation>
    <scope>NUCLEOTIDE SEQUENCE</scope>
</reference>
<dbReference type="Gene3D" id="3.30.1330.30">
    <property type="match status" value="1"/>
</dbReference>
<protein>
    <submittedName>
        <fullName evidence="5">23S rRNA (Guanosine(2251)-2'-O)-methyltransferase</fullName>
        <ecNumber evidence="5">2.1.1.185</ecNumber>
    </submittedName>
</protein>
<evidence type="ECO:0000256" key="3">
    <source>
        <dbReference type="ARBA" id="ARBA00022679"/>
    </source>
</evidence>
<dbReference type="InterPro" id="IPR029026">
    <property type="entry name" value="tRNA_m1G_MTases_N"/>
</dbReference>
<evidence type="ECO:0000259" key="4">
    <source>
        <dbReference type="SMART" id="SM00967"/>
    </source>
</evidence>
<evidence type="ECO:0000313" key="5">
    <source>
        <dbReference type="EMBL" id="VAX33773.1"/>
    </source>
</evidence>
<dbReference type="EMBL" id="UOGF01000119">
    <property type="protein sequence ID" value="VAX33773.1"/>
    <property type="molecule type" value="Genomic_DNA"/>
</dbReference>
<dbReference type="InterPro" id="IPR029028">
    <property type="entry name" value="Alpha/beta_knot_MTases"/>
</dbReference>
<dbReference type="GO" id="GO:0003723">
    <property type="term" value="F:RNA binding"/>
    <property type="evidence" value="ECO:0007669"/>
    <property type="project" value="InterPro"/>
</dbReference>
<accession>A0A3B1DAB2</accession>
<dbReference type="PANTHER" id="PTHR46429:SF1">
    <property type="entry name" value="23S RRNA (GUANOSINE-2'-O-)-METHYLTRANSFERASE RLMB"/>
    <property type="match status" value="1"/>
</dbReference>
<organism evidence="5">
    <name type="scientific">hydrothermal vent metagenome</name>
    <dbReference type="NCBI Taxonomy" id="652676"/>
    <lineage>
        <taxon>unclassified sequences</taxon>
        <taxon>metagenomes</taxon>
        <taxon>ecological metagenomes</taxon>
    </lineage>
</organism>
<dbReference type="SUPFAM" id="SSF55315">
    <property type="entry name" value="L30e-like"/>
    <property type="match status" value="1"/>
</dbReference>
<dbReference type="InterPro" id="IPR004441">
    <property type="entry name" value="rRNA_MeTrfase_TrmH"/>
</dbReference>
<name>A0A3B1DAB2_9ZZZZ</name>
<dbReference type="Pfam" id="PF08032">
    <property type="entry name" value="SpoU_sub_bind"/>
    <property type="match status" value="1"/>
</dbReference>
<feature type="domain" description="RNA 2-O ribose methyltransferase substrate binding" evidence="4">
    <location>
        <begin position="7"/>
        <end position="82"/>
    </location>
</feature>
<keyword evidence="3 5" id="KW-0808">Transferase</keyword>
<comment type="similarity">
    <text evidence="1">Belongs to the class IV-like SAM-binding methyltransferase superfamily. RNA methyltransferase TrmH family.</text>
</comment>
<dbReference type="SMART" id="SM00967">
    <property type="entry name" value="SpoU_sub_bind"/>
    <property type="match status" value="1"/>
</dbReference>
<dbReference type="SUPFAM" id="SSF75217">
    <property type="entry name" value="alpha/beta knot"/>
    <property type="match status" value="1"/>
</dbReference>
<keyword evidence="2 5" id="KW-0489">Methyltransferase</keyword>
<dbReference type="NCBIfam" id="TIGR00186">
    <property type="entry name" value="rRNA_methyl_3"/>
    <property type="match status" value="1"/>
</dbReference>
<dbReference type="Pfam" id="PF00588">
    <property type="entry name" value="SpoU_methylase"/>
    <property type="match status" value="1"/>
</dbReference>
<dbReference type="Gene3D" id="3.40.1280.10">
    <property type="match status" value="1"/>
</dbReference>
<dbReference type="FunFam" id="3.40.1280.10:FF:000008">
    <property type="entry name" value="Group 3 RNA methyltransferase TrmH"/>
    <property type="match status" value="1"/>
</dbReference>
<dbReference type="InterPro" id="IPR013123">
    <property type="entry name" value="SpoU_subst-bd"/>
</dbReference>